<feature type="domain" description="Small ribosomal subunit protein uS4 N-terminal" evidence="12">
    <location>
        <begin position="3"/>
        <end position="97"/>
    </location>
</feature>
<keyword evidence="5 10" id="KW-0694">RNA-binding</keyword>
<dbReference type="GO" id="GO:0042274">
    <property type="term" value="P:ribosomal small subunit biogenesis"/>
    <property type="evidence" value="ECO:0007669"/>
    <property type="project" value="TreeGrafter"/>
</dbReference>
<dbReference type="CDD" id="cd00165">
    <property type="entry name" value="S4"/>
    <property type="match status" value="1"/>
</dbReference>
<evidence type="ECO:0000256" key="8">
    <source>
        <dbReference type="ARBA" id="ARBA00025813"/>
    </source>
</evidence>
<evidence type="ECO:0000259" key="12">
    <source>
        <dbReference type="SMART" id="SM01390"/>
    </source>
</evidence>
<dbReference type="NCBIfam" id="TIGR01017">
    <property type="entry name" value="rpsD_bact"/>
    <property type="match status" value="1"/>
</dbReference>
<feature type="domain" description="RNA-binding S4" evidence="11">
    <location>
        <begin position="98"/>
        <end position="160"/>
    </location>
</feature>
<evidence type="ECO:0000256" key="1">
    <source>
        <dbReference type="ARBA" id="ARBA00003004"/>
    </source>
</evidence>
<proteinExistence type="inferred from homology"/>
<comment type="function">
    <text evidence="2 10">One of the primary rRNA binding proteins, it binds directly to 16S rRNA where it nucleates assembly of the body of the 30S subunit.</text>
</comment>
<dbReference type="Pfam" id="PF01479">
    <property type="entry name" value="S4"/>
    <property type="match status" value="1"/>
</dbReference>
<dbReference type="Gene3D" id="1.10.1050.10">
    <property type="entry name" value="Ribosomal Protein S4 Delta 41, Chain A, domain 1"/>
    <property type="match status" value="1"/>
</dbReference>
<dbReference type="AlphaFoldDB" id="A0A926EHF8"/>
<dbReference type="InterPro" id="IPR022801">
    <property type="entry name" value="Ribosomal_uS4"/>
</dbReference>
<dbReference type="InterPro" id="IPR036986">
    <property type="entry name" value="S4_RNA-bd_sf"/>
</dbReference>
<dbReference type="PANTHER" id="PTHR11831">
    <property type="entry name" value="30S 40S RIBOSOMAL PROTEIN"/>
    <property type="match status" value="1"/>
</dbReference>
<evidence type="ECO:0000313" key="14">
    <source>
        <dbReference type="Proteomes" id="UP000655830"/>
    </source>
</evidence>
<dbReference type="PROSITE" id="PS50889">
    <property type="entry name" value="S4"/>
    <property type="match status" value="1"/>
</dbReference>
<dbReference type="FunFam" id="3.10.290.10:FF:000001">
    <property type="entry name" value="30S ribosomal protein S4"/>
    <property type="match status" value="1"/>
</dbReference>
<sequence>MARYIGAKCKQCRREGKKLFLKGERCYTAACAIERRPYAPGQHGQQKTKLSEYGLQLREKQKAKRIYGVLEGQFRTYFEKADAQPGITGENLLRNLELRLDNVAYRLGLGRSRTEARQVVRHNLVTVNGKRVNIPSYQVKIGDVIEVKEDAKSFERFKQITEVTGSRIVPEWLEADIENLRGTVKAAPARDQIDTDIQETLIVELYSK</sequence>
<keyword evidence="7 10" id="KW-0687">Ribonucleoprotein</keyword>
<keyword evidence="14" id="KW-1185">Reference proteome</keyword>
<dbReference type="RefSeq" id="WP_177670743.1">
    <property type="nucleotide sequence ID" value="NZ_JACRSY010000012.1"/>
</dbReference>
<dbReference type="SUPFAM" id="SSF55174">
    <property type="entry name" value="Alpha-L RNA-binding motif"/>
    <property type="match status" value="1"/>
</dbReference>
<evidence type="ECO:0000256" key="6">
    <source>
        <dbReference type="ARBA" id="ARBA00022980"/>
    </source>
</evidence>
<evidence type="ECO:0000256" key="9">
    <source>
        <dbReference type="ARBA" id="ARBA00035254"/>
    </source>
</evidence>
<dbReference type="InterPro" id="IPR001912">
    <property type="entry name" value="Ribosomal_uS4_N"/>
</dbReference>
<comment type="similarity">
    <text evidence="3 10">Belongs to the universal ribosomal protein uS4 family.</text>
</comment>
<evidence type="ECO:0000313" key="13">
    <source>
        <dbReference type="EMBL" id="MBC8579644.1"/>
    </source>
</evidence>
<organism evidence="13 14">
    <name type="scientific">Zhenhengia yiwuensis</name>
    <dbReference type="NCBI Taxonomy" id="2763666"/>
    <lineage>
        <taxon>Bacteria</taxon>
        <taxon>Bacillati</taxon>
        <taxon>Bacillota</taxon>
        <taxon>Clostridia</taxon>
        <taxon>Lachnospirales</taxon>
        <taxon>Lachnospiraceae</taxon>
        <taxon>Zhenhengia</taxon>
    </lineage>
</organism>
<evidence type="ECO:0000256" key="2">
    <source>
        <dbReference type="ARBA" id="ARBA00003866"/>
    </source>
</evidence>
<comment type="function">
    <text evidence="1 10">With S5 and S12 plays an important role in translational accuracy.</text>
</comment>
<comment type="caution">
    <text evidence="13">The sequence shown here is derived from an EMBL/GenBank/DDBJ whole genome shotgun (WGS) entry which is preliminary data.</text>
</comment>
<gene>
    <name evidence="10 13" type="primary">rpsD</name>
    <name evidence="13" type="ORF">H8718_08885</name>
</gene>
<dbReference type="GO" id="GO:0006412">
    <property type="term" value="P:translation"/>
    <property type="evidence" value="ECO:0007669"/>
    <property type="project" value="UniProtKB-UniRule"/>
</dbReference>
<dbReference type="Gene3D" id="3.10.290.10">
    <property type="entry name" value="RNA-binding S4 domain"/>
    <property type="match status" value="1"/>
</dbReference>
<evidence type="ECO:0000256" key="7">
    <source>
        <dbReference type="ARBA" id="ARBA00023274"/>
    </source>
</evidence>
<dbReference type="SMART" id="SM01390">
    <property type="entry name" value="Ribosomal_S4"/>
    <property type="match status" value="1"/>
</dbReference>
<evidence type="ECO:0000256" key="5">
    <source>
        <dbReference type="ARBA" id="ARBA00022884"/>
    </source>
</evidence>
<dbReference type="InterPro" id="IPR002942">
    <property type="entry name" value="S4_RNA-bd"/>
</dbReference>
<keyword evidence="6 10" id="KW-0689">Ribosomal protein</keyword>
<dbReference type="Pfam" id="PF00163">
    <property type="entry name" value="Ribosomal_S4"/>
    <property type="match status" value="1"/>
</dbReference>
<dbReference type="FunFam" id="1.10.1050.10:FF:000001">
    <property type="entry name" value="30S ribosomal protein S4"/>
    <property type="match status" value="1"/>
</dbReference>
<dbReference type="GO" id="GO:0019843">
    <property type="term" value="F:rRNA binding"/>
    <property type="evidence" value="ECO:0007669"/>
    <property type="project" value="UniProtKB-UniRule"/>
</dbReference>
<protein>
    <recommendedName>
        <fullName evidence="9 10">Small ribosomal subunit protein uS4</fullName>
    </recommendedName>
</protein>
<comment type="subunit">
    <text evidence="8 10">Part of the 30S ribosomal subunit. Contacts protein S5. The interaction surface between S4 and S5 is involved in control of translational fidelity.</text>
</comment>
<dbReference type="EMBL" id="JACRSY010000012">
    <property type="protein sequence ID" value="MBC8579644.1"/>
    <property type="molecule type" value="Genomic_DNA"/>
</dbReference>
<reference evidence="13" key="1">
    <citation type="submission" date="2020-08" db="EMBL/GenBank/DDBJ databases">
        <title>Genome public.</title>
        <authorList>
            <person name="Liu C."/>
            <person name="Sun Q."/>
        </authorList>
    </citation>
    <scope>NUCLEOTIDE SEQUENCE</scope>
    <source>
        <strain evidence="13">NSJ-12</strain>
    </source>
</reference>
<evidence type="ECO:0000256" key="3">
    <source>
        <dbReference type="ARBA" id="ARBA00007465"/>
    </source>
</evidence>
<dbReference type="SMART" id="SM00363">
    <property type="entry name" value="S4"/>
    <property type="match status" value="1"/>
</dbReference>
<keyword evidence="4 10" id="KW-0699">rRNA-binding</keyword>
<evidence type="ECO:0000259" key="11">
    <source>
        <dbReference type="SMART" id="SM00363"/>
    </source>
</evidence>
<name>A0A926EHF8_9FIRM</name>
<evidence type="ECO:0000256" key="10">
    <source>
        <dbReference type="HAMAP-Rule" id="MF_01306"/>
    </source>
</evidence>
<dbReference type="HAMAP" id="MF_01306_B">
    <property type="entry name" value="Ribosomal_uS4_B"/>
    <property type="match status" value="1"/>
</dbReference>
<accession>A0A926EHF8</accession>
<dbReference type="InterPro" id="IPR005709">
    <property type="entry name" value="Ribosomal_uS4_bac-type"/>
</dbReference>
<dbReference type="GO" id="GO:0003735">
    <property type="term" value="F:structural constituent of ribosome"/>
    <property type="evidence" value="ECO:0007669"/>
    <property type="project" value="InterPro"/>
</dbReference>
<dbReference type="Proteomes" id="UP000655830">
    <property type="component" value="Unassembled WGS sequence"/>
</dbReference>
<dbReference type="PANTHER" id="PTHR11831:SF4">
    <property type="entry name" value="SMALL RIBOSOMAL SUBUNIT PROTEIN US4M"/>
    <property type="match status" value="1"/>
</dbReference>
<evidence type="ECO:0000256" key="4">
    <source>
        <dbReference type="ARBA" id="ARBA00022730"/>
    </source>
</evidence>
<dbReference type="GO" id="GO:0015935">
    <property type="term" value="C:small ribosomal subunit"/>
    <property type="evidence" value="ECO:0007669"/>
    <property type="project" value="InterPro"/>
</dbReference>
<dbReference type="NCBIfam" id="NF003717">
    <property type="entry name" value="PRK05327.1"/>
    <property type="match status" value="1"/>
</dbReference>